<evidence type="ECO:0000313" key="2">
    <source>
        <dbReference type="EMBL" id="CAA9210116.1"/>
    </source>
</evidence>
<evidence type="ECO:0000256" key="1">
    <source>
        <dbReference type="SAM" id="MobiDB-lite"/>
    </source>
</evidence>
<feature type="non-terminal residue" evidence="2">
    <location>
        <position position="230"/>
    </location>
</feature>
<feature type="compositionally biased region" description="Basic residues" evidence="1">
    <location>
        <begin position="32"/>
        <end position="66"/>
    </location>
</feature>
<feature type="compositionally biased region" description="Basic residues" evidence="1">
    <location>
        <begin position="155"/>
        <end position="171"/>
    </location>
</feature>
<organism evidence="2">
    <name type="scientific">uncultured Actinomycetospora sp</name>
    <dbReference type="NCBI Taxonomy" id="1135996"/>
    <lineage>
        <taxon>Bacteria</taxon>
        <taxon>Bacillati</taxon>
        <taxon>Actinomycetota</taxon>
        <taxon>Actinomycetes</taxon>
        <taxon>Pseudonocardiales</taxon>
        <taxon>Pseudonocardiaceae</taxon>
        <taxon>Actinomycetospora</taxon>
        <taxon>environmental samples</taxon>
    </lineage>
</organism>
<feature type="non-terminal residue" evidence="2">
    <location>
        <position position="1"/>
    </location>
</feature>
<sequence>GQAELRRAELDRPLRDVVGVPHRPGAPARGPRGARRGVRRRPGAGRGQGRRGARRLRPRRHARRRRLDGLDPRAGHRVAAGHVLGAAAHGARPRVHAGLVDVGAAPPRGVQQEPRAGVHRGGGAQGLPLPVPVRPLLRVVPAARRGASRDARGARQGRPRLRRRPRQHRAGVRAGRLRVDPRLRGRRARPHRRPHARPARHRRPAPRPRGDPLLHRTARLAGTARHRAAL</sequence>
<proteinExistence type="predicted"/>
<feature type="compositionally biased region" description="Low complexity" evidence="1">
    <location>
        <begin position="19"/>
        <end position="31"/>
    </location>
</feature>
<reference evidence="2" key="1">
    <citation type="submission" date="2020-02" db="EMBL/GenBank/DDBJ databases">
        <authorList>
            <person name="Meier V. D."/>
        </authorList>
    </citation>
    <scope>NUCLEOTIDE SEQUENCE</scope>
    <source>
        <strain evidence="2">AVDCRST_MAG54</strain>
    </source>
</reference>
<feature type="compositionally biased region" description="Basic residues" evidence="1">
    <location>
        <begin position="184"/>
        <end position="206"/>
    </location>
</feature>
<accession>A0A6J4GZ96</accession>
<gene>
    <name evidence="2" type="ORF">AVDCRST_MAG54-56</name>
</gene>
<feature type="region of interest" description="Disordered" evidence="1">
    <location>
        <begin position="1"/>
        <end position="74"/>
    </location>
</feature>
<name>A0A6J4GZ96_9PSEU</name>
<feature type="compositionally biased region" description="Basic and acidic residues" evidence="1">
    <location>
        <begin position="1"/>
        <end position="15"/>
    </location>
</feature>
<feature type="region of interest" description="Disordered" evidence="1">
    <location>
        <begin position="143"/>
        <end position="230"/>
    </location>
</feature>
<feature type="region of interest" description="Disordered" evidence="1">
    <location>
        <begin position="106"/>
        <end position="129"/>
    </location>
</feature>
<protein>
    <submittedName>
        <fullName evidence="2">Coproheme decarboxylase HemQ (No EC)</fullName>
    </submittedName>
</protein>
<dbReference type="AlphaFoldDB" id="A0A6J4GZ96"/>
<dbReference type="EMBL" id="CADCTH010000009">
    <property type="protein sequence ID" value="CAA9210116.1"/>
    <property type="molecule type" value="Genomic_DNA"/>
</dbReference>